<dbReference type="InterPro" id="IPR037213">
    <property type="entry name" value="Run_dom_sf"/>
</dbReference>
<evidence type="ECO:0000256" key="6">
    <source>
        <dbReference type="ARBA" id="ARBA00022753"/>
    </source>
</evidence>
<dbReference type="PROSITE" id="PS50826">
    <property type="entry name" value="RUN"/>
    <property type="match status" value="1"/>
</dbReference>
<dbReference type="GO" id="GO:0008270">
    <property type="term" value="F:zinc ion binding"/>
    <property type="evidence" value="ECO:0007669"/>
    <property type="project" value="UniProtKB-KW"/>
</dbReference>
<dbReference type="InterPro" id="IPR047337">
    <property type="entry name" value="FYVE_FYCO1"/>
</dbReference>
<reference evidence="21 22" key="1">
    <citation type="submission" date="2021-07" db="EMBL/GenBank/DDBJ databases">
        <authorList>
            <person name="Imarazene B."/>
            <person name="Zahm M."/>
            <person name="Klopp C."/>
            <person name="Cabau C."/>
            <person name="Beille S."/>
            <person name="Jouanno E."/>
            <person name="Castinel A."/>
            <person name="Lluch J."/>
            <person name="Gil L."/>
            <person name="Kuchtly C."/>
            <person name="Lopez Roques C."/>
            <person name="Donnadieu C."/>
            <person name="Parrinello H."/>
            <person name="Journot L."/>
            <person name="Du K."/>
            <person name="Schartl M."/>
            <person name="Retaux S."/>
            <person name="Guiguen Y."/>
        </authorList>
    </citation>
    <scope>NUCLEOTIDE SEQUENCE [LARGE SCALE GENOMIC DNA]</scope>
    <source>
        <strain evidence="21">Pach_M1</strain>
        <tissue evidence="21">Testis</tissue>
    </source>
</reference>
<dbReference type="OrthoDB" id="660555at2759"/>
<dbReference type="EMBL" id="JAICCE010000004">
    <property type="protein sequence ID" value="KAG9278746.1"/>
    <property type="molecule type" value="Genomic_DNA"/>
</dbReference>
<dbReference type="CDD" id="cd15726">
    <property type="entry name" value="FYVE_FYCO1"/>
    <property type="match status" value="1"/>
</dbReference>
<feature type="domain" description="RUN" evidence="19">
    <location>
        <begin position="37"/>
        <end position="170"/>
    </location>
</feature>
<evidence type="ECO:0000256" key="4">
    <source>
        <dbReference type="ARBA" id="ARBA00022553"/>
    </source>
</evidence>
<organism evidence="21 22">
    <name type="scientific">Astyanax mexicanus</name>
    <name type="common">Blind cave fish</name>
    <name type="synonym">Astyanax fasciatus mexicanus</name>
    <dbReference type="NCBI Taxonomy" id="7994"/>
    <lineage>
        <taxon>Eukaryota</taxon>
        <taxon>Metazoa</taxon>
        <taxon>Chordata</taxon>
        <taxon>Craniata</taxon>
        <taxon>Vertebrata</taxon>
        <taxon>Euteleostomi</taxon>
        <taxon>Actinopterygii</taxon>
        <taxon>Neopterygii</taxon>
        <taxon>Teleostei</taxon>
        <taxon>Ostariophysi</taxon>
        <taxon>Characiformes</taxon>
        <taxon>Characoidei</taxon>
        <taxon>Acestrorhamphidae</taxon>
        <taxon>Acestrorhamphinae</taxon>
        <taxon>Astyanax</taxon>
    </lineage>
</organism>
<evidence type="ECO:0000256" key="7">
    <source>
        <dbReference type="ARBA" id="ARBA00022771"/>
    </source>
</evidence>
<dbReference type="InterPro" id="IPR000306">
    <property type="entry name" value="Znf_FYVE"/>
</dbReference>
<evidence type="ECO:0000256" key="12">
    <source>
        <dbReference type="ARBA" id="ARBA00023329"/>
    </source>
</evidence>
<feature type="coiled-coil region" evidence="16">
    <location>
        <begin position="840"/>
        <end position="959"/>
    </location>
</feature>
<evidence type="ECO:0000313" key="21">
    <source>
        <dbReference type="EMBL" id="KAG9278746.1"/>
    </source>
</evidence>
<feature type="region of interest" description="Disordered" evidence="17">
    <location>
        <begin position="1223"/>
        <end position="1249"/>
    </location>
</feature>
<comment type="caution">
    <text evidence="21">The sequence shown here is derived from an EMBL/GenBank/DDBJ whole genome shotgun (WGS) entry which is preliminary data.</text>
</comment>
<dbReference type="InterPro" id="IPR009038">
    <property type="entry name" value="GOLD_dom"/>
</dbReference>
<evidence type="ECO:0000259" key="19">
    <source>
        <dbReference type="PROSITE" id="PS50826"/>
    </source>
</evidence>
<feature type="region of interest" description="Disordered" evidence="17">
    <location>
        <begin position="1157"/>
        <end position="1178"/>
    </location>
</feature>
<sequence length="1401" mass="159218">MASVTVGENQLQRIIRDLHDAVAELSKEHAESGEPITDDCSSLHKFSSKLEYLLQFDQKEKTTFLGSRKDYWDYFCDCLAKIKGANDGIRFVKSIPELKTSLGKGRAFVRYCLVHQRLADTLQQCLMNQKVTCDWYYARSPFLKSHLNADIINHLYELNEIQFDVASRGYDLDSEWPTFARRTLGSAVSVHGWRPPSRCSSVNSLVSSYSQQAQDFLPGQDFGTSLLGDLGELGELSCSATEDLRIELDQSELRQQQLLEQVRLLTDQSAELRQEVSDLQQKLFAAESANQEPLKKSDQAEKANGQWPEDLDPKPQETSRHLEERLSIAENKNMELLAKLDGALSEKGQQVANYCDSAWKIQELLSKLKEVEVERLEAKRESEDRGRKAERLVQELKAREEKLKESEEKLGKLRASTEDDKIAAVQQADELRTVVNRLQGALSVKEREAGNLNTQLQDLQSLLETREQQVEEMKKEHEDLQQKNTGLKESLDVQIVSLQEQIKAKKTELSASTQKVQQLENQSRKLSGLSQKLECQSKKLDEYKTQCTNLMEINAKLLQTVKRTEESSRELAQSRAAMENELAALKASEKQLKSKLDLSGLEVEEREKSLLEENQRLEESIQQARIESSAKDLEMQKLEKELKELHAAVKEKSEGFDTRPEEAIVKKEEQNQDLYLSKTFETGQAASRIALVEAQLDLNMKEVSRLQEEVVELRAQVQVTADEKMKLQALQEVTESSREDLRAQAEQLKAQVEELNRQHVEELLRCREREEALAKERDNEAKARGELQAQVASMREDLRILKRQNSTLALENGDAREALHRANTETAELGVHVCMLTGQNEEAHLRWEELSTRLQELEEEAQEEAQTLSLSVDALSKDNAQLLEDLKGKEELTKAMQELQARLEEVQEEARSLQEGGQKEMDALRLQLSEETIQHQNQIKVLNEELEAARAQIEAEQEKVCTLGTKLAELEVINCSYSQLIEEKTTYISNYDSLLLQKEEQINHIKADLSKAQQEFILAQKACQDLSENLRRIMTEKQTCDLKTSAEIDDLYRTKRNLEERLIELIRDKDALWQKSDALEFEQKLRAEEQTDRELPYCLSCHTQFSWWLRRHSCKLCGRPFCYYCCSNTVSTQQGGSRERCCKDCYMQHSAVVERHPQEELGSPGHPPYSPLASTPTRTSMPSVTVALQSPRPDDAVFEIITDEEVNCIYDGDSLPYTTALTPGRAQQAQDELSSGSASGGDLAAEESPEELLTSVQDAEICLLKSGEITLSETFSVKDIAEFGEDFRELFIKSSCYSLIPVTVDRAGPTISWVFSSSPKSISFSVVYRESTDAPLEQAKVLIPLTRCNSHKESMQGQVKARKPGEYSLIFDNSFSRFISKKVLYRLSVDQPVVYDGSDCP</sequence>
<keyword evidence="4" id="KW-0597">Phosphoprotein</keyword>
<keyword evidence="8" id="KW-0862">Zinc</keyword>
<evidence type="ECO:0000256" key="5">
    <source>
        <dbReference type="ARBA" id="ARBA00022723"/>
    </source>
</evidence>
<keyword evidence="7 15" id="KW-0863">Zinc-finger</keyword>
<keyword evidence="5" id="KW-0479">Metal-binding</keyword>
<evidence type="ECO:0000256" key="2">
    <source>
        <dbReference type="ARBA" id="ARBA00004371"/>
    </source>
</evidence>
<dbReference type="SUPFAM" id="SSF101576">
    <property type="entry name" value="Supernatant protein factor (SPF), C-terminal domain"/>
    <property type="match status" value="1"/>
</dbReference>
<dbReference type="SMART" id="SM00064">
    <property type="entry name" value="FYVE"/>
    <property type="match status" value="1"/>
</dbReference>
<evidence type="ECO:0000256" key="10">
    <source>
        <dbReference type="ARBA" id="ARBA00023054"/>
    </source>
</evidence>
<evidence type="ECO:0000256" key="16">
    <source>
        <dbReference type="SAM" id="Coils"/>
    </source>
</evidence>
<feature type="compositionally biased region" description="Basic and acidic residues" evidence="17">
    <location>
        <begin position="311"/>
        <end position="321"/>
    </location>
</feature>
<dbReference type="GO" id="GO:0072383">
    <property type="term" value="P:plus-end-directed vesicle transport along microtubule"/>
    <property type="evidence" value="ECO:0007669"/>
    <property type="project" value="TreeGrafter"/>
</dbReference>
<dbReference type="PROSITE" id="PS50866">
    <property type="entry name" value="GOLD"/>
    <property type="match status" value="1"/>
</dbReference>
<dbReference type="Gene3D" id="2.60.120.680">
    <property type="entry name" value="GOLD domain"/>
    <property type="match status" value="1"/>
</dbReference>
<dbReference type="GO" id="GO:0005776">
    <property type="term" value="C:autophagosome"/>
    <property type="evidence" value="ECO:0007669"/>
    <property type="project" value="UniProtKB-SubCell"/>
</dbReference>
<evidence type="ECO:0000256" key="14">
    <source>
        <dbReference type="ARBA" id="ARBA00073225"/>
    </source>
</evidence>
<evidence type="ECO:0000313" key="22">
    <source>
        <dbReference type="Proteomes" id="UP000752171"/>
    </source>
</evidence>
<comment type="function">
    <text evidence="13">May mediate microtubule plus end-directed vesicle transport.</text>
</comment>
<keyword evidence="11" id="KW-0458">Lysosome</keyword>
<evidence type="ECO:0000259" key="18">
    <source>
        <dbReference type="PROSITE" id="PS50178"/>
    </source>
</evidence>
<dbReference type="Pfam" id="PF01363">
    <property type="entry name" value="FYVE"/>
    <property type="match status" value="1"/>
</dbReference>
<evidence type="ECO:0000256" key="9">
    <source>
        <dbReference type="ARBA" id="ARBA00022990"/>
    </source>
</evidence>
<dbReference type="PANTHER" id="PTHR46753">
    <property type="entry name" value="FYVE AND COILED-COIL DOMAIN-CONTAINING PROTEIN 1"/>
    <property type="match status" value="1"/>
</dbReference>
<keyword evidence="10 16" id="KW-0175">Coiled coil</keyword>
<dbReference type="InterPro" id="IPR004012">
    <property type="entry name" value="Run_dom"/>
</dbReference>
<evidence type="ECO:0000259" key="20">
    <source>
        <dbReference type="PROSITE" id="PS50866"/>
    </source>
</evidence>
<dbReference type="PANTHER" id="PTHR46753:SF2">
    <property type="entry name" value="FYVE AND COILED-COIL DOMAIN-CONTAINING PROTEIN 1"/>
    <property type="match status" value="1"/>
</dbReference>
<dbReference type="SUPFAM" id="SSF140741">
    <property type="entry name" value="RUN domain-like"/>
    <property type="match status" value="1"/>
</dbReference>
<dbReference type="InterPro" id="IPR011011">
    <property type="entry name" value="Znf_FYVE_PHD"/>
</dbReference>
<dbReference type="Gene3D" id="3.30.40.10">
    <property type="entry name" value="Zinc/RING finger domain, C3HC4 (zinc finger)"/>
    <property type="match status" value="1"/>
</dbReference>
<dbReference type="GO" id="GO:0005764">
    <property type="term" value="C:lysosome"/>
    <property type="evidence" value="ECO:0007669"/>
    <property type="project" value="UniProtKB-SubCell"/>
</dbReference>
<dbReference type="InterPro" id="IPR013083">
    <property type="entry name" value="Znf_RING/FYVE/PHD"/>
</dbReference>
<accession>A0A8T2MAX2</accession>
<evidence type="ECO:0000256" key="3">
    <source>
        <dbReference type="ARBA" id="ARBA00004419"/>
    </source>
</evidence>
<gene>
    <name evidence="21" type="primary">FYCO1</name>
    <name evidence="21" type="ORF">AMEX_G6665</name>
</gene>
<dbReference type="GO" id="GO:0005770">
    <property type="term" value="C:late endosome"/>
    <property type="evidence" value="ECO:0007669"/>
    <property type="project" value="TreeGrafter"/>
</dbReference>
<evidence type="ECO:0000256" key="17">
    <source>
        <dbReference type="SAM" id="MobiDB-lite"/>
    </source>
</evidence>
<dbReference type="FunFam" id="2.60.120.680:FF:000004">
    <property type="entry name" value="FYVE and coiled-coil domain containing 1"/>
    <property type="match status" value="1"/>
</dbReference>
<dbReference type="SUPFAM" id="SSF57903">
    <property type="entry name" value="FYVE/PHD zinc finger"/>
    <property type="match status" value="1"/>
</dbReference>
<feature type="coiled-coil region" evidence="16">
    <location>
        <begin position="689"/>
        <end position="804"/>
    </location>
</feature>
<dbReference type="Gene3D" id="1.20.58.900">
    <property type="match status" value="1"/>
</dbReference>
<dbReference type="InterPro" id="IPR036598">
    <property type="entry name" value="GOLD_dom_sf"/>
</dbReference>
<dbReference type="FunFam" id="3.30.40.10:FF:000341">
    <property type="entry name" value="FYVE and coiled-coil domain containing 1"/>
    <property type="match status" value="1"/>
</dbReference>
<dbReference type="Proteomes" id="UP000752171">
    <property type="component" value="Unassembled WGS sequence"/>
</dbReference>
<dbReference type="Pfam" id="PF02759">
    <property type="entry name" value="RUN"/>
    <property type="match status" value="1"/>
</dbReference>
<dbReference type="PROSITE" id="PS50178">
    <property type="entry name" value="ZF_FYVE"/>
    <property type="match status" value="1"/>
</dbReference>
<comment type="subcellular location">
    <subcellularLocation>
        <location evidence="3">Cytoplasmic vesicle</location>
        <location evidence="3">Autophagosome</location>
    </subcellularLocation>
    <subcellularLocation>
        <location evidence="1">Endosome</location>
    </subcellularLocation>
    <subcellularLocation>
        <location evidence="2">Lysosome</location>
    </subcellularLocation>
</comment>
<keyword evidence="9" id="KW-0007">Acetylation</keyword>
<feature type="domain" description="GOLD" evidence="20">
    <location>
        <begin position="1260"/>
        <end position="1389"/>
    </location>
</feature>
<protein>
    <recommendedName>
        <fullName evidence="14">FYVE and coiled-coil domain-containing protein 1</fullName>
    </recommendedName>
</protein>
<evidence type="ECO:0000256" key="13">
    <source>
        <dbReference type="ARBA" id="ARBA00055152"/>
    </source>
</evidence>
<proteinExistence type="predicted"/>
<dbReference type="InterPro" id="IPR017455">
    <property type="entry name" value="Znf_FYVE-rel"/>
</dbReference>
<feature type="domain" description="FYVE-type" evidence="18">
    <location>
        <begin position="1092"/>
        <end position="1150"/>
    </location>
</feature>
<keyword evidence="6" id="KW-0967">Endosome</keyword>
<feature type="compositionally biased region" description="Low complexity" evidence="17">
    <location>
        <begin position="1231"/>
        <end position="1243"/>
    </location>
</feature>
<evidence type="ECO:0000256" key="8">
    <source>
        <dbReference type="ARBA" id="ARBA00022833"/>
    </source>
</evidence>
<dbReference type="FunFam" id="1.20.58.900:FF:000010">
    <property type="entry name" value="FYVE and coiled-coil domain containing 1"/>
    <property type="match status" value="1"/>
</dbReference>
<dbReference type="CDD" id="cd17698">
    <property type="entry name" value="RUN_FYCO1"/>
    <property type="match status" value="1"/>
</dbReference>
<dbReference type="GO" id="GO:1901098">
    <property type="term" value="P:positive regulation of autophagosome maturation"/>
    <property type="evidence" value="ECO:0007669"/>
    <property type="project" value="TreeGrafter"/>
</dbReference>
<evidence type="ECO:0000256" key="1">
    <source>
        <dbReference type="ARBA" id="ARBA00004177"/>
    </source>
</evidence>
<keyword evidence="12" id="KW-0968">Cytoplasmic vesicle</keyword>
<evidence type="ECO:0000256" key="15">
    <source>
        <dbReference type="PROSITE-ProRule" id="PRU00091"/>
    </source>
</evidence>
<evidence type="ECO:0000256" key="11">
    <source>
        <dbReference type="ARBA" id="ARBA00023228"/>
    </source>
</evidence>
<dbReference type="InterPro" id="IPR047336">
    <property type="entry name" value="RUN_FYCO1"/>
</dbReference>
<feature type="region of interest" description="Disordered" evidence="17">
    <location>
        <begin position="287"/>
        <end position="321"/>
    </location>
</feature>
<name>A0A8T2MAX2_ASTMX</name>
<feature type="coiled-coil region" evidence="16">
    <location>
        <begin position="995"/>
        <end position="1068"/>
    </location>
</feature>